<dbReference type="GO" id="GO:0016020">
    <property type="term" value="C:membrane"/>
    <property type="evidence" value="ECO:0007669"/>
    <property type="project" value="UniProtKB-SubCell"/>
</dbReference>
<accession>A0A919YL26</accession>
<keyword evidence="3 5" id="KW-1133">Transmembrane helix</keyword>
<feature type="domain" description="ABC-2 type transporter transmembrane" evidence="6">
    <location>
        <begin position="18"/>
        <end position="361"/>
    </location>
</feature>
<dbReference type="EMBL" id="BORT01000049">
    <property type="protein sequence ID" value="GIO51318.1"/>
    <property type="molecule type" value="Genomic_DNA"/>
</dbReference>
<keyword evidence="8" id="KW-1185">Reference proteome</keyword>
<gene>
    <name evidence="7" type="ORF">J34TS1_60830</name>
</gene>
<feature type="transmembrane region" description="Helical" evidence="5">
    <location>
        <begin position="344"/>
        <end position="365"/>
    </location>
</feature>
<name>A0A919YL26_9BACL</name>
<sequence length="387" mass="41276">MLHALKAFWKRPTTIIGLVTAVMFQIIFAIVWMTAYDGATEADRLKQLKVGIVVSDQTAGREIADKLAKELPVGTRLVASGAEAEQLLNERKLQMVITIPGNFSDSLKEPQRAAVIQYSINESNPALTANLMNSIAAKTTATANKEAVARGLKAAFVQGNLPAAAAEPLSERITSEFVNVNEIHGMNNQMAPMMLLLASYVGTMIMSMNIAQSSMALAAAGMGRWKLFAARNTINVFAAVFVSLIGSTLLMLLGGQVKHGFLLMWGFQSLFVLSFILLSQFCLILLGMGGMLMNILLLSIQLVTSGAMLPRELLSTFYHRLGGALPASYAVEGSMDILFGGSGAGAASLILLLFIVLTAGLSGLVTGLRKGRTQPVVQKSGEPQPIS</sequence>
<dbReference type="Proteomes" id="UP000682811">
    <property type="component" value="Unassembled WGS sequence"/>
</dbReference>
<evidence type="ECO:0000256" key="5">
    <source>
        <dbReference type="SAM" id="Phobius"/>
    </source>
</evidence>
<keyword evidence="4 5" id="KW-0472">Membrane</keyword>
<feature type="transmembrane region" description="Helical" evidence="5">
    <location>
        <begin position="291"/>
        <end position="309"/>
    </location>
</feature>
<dbReference type="RefSeq" id="WP_212981324.1">
    <property type="nucleotide sequence ID" value="NZ_AP025343.1"/>
</dbReference>
<dbReference type="Gene3D" id="3.40.1710.10">
    <property type="entry name" value="abc type-2 transporter like domain"/>
    <property type="match status" value="1"/>
</dbReference>
<feature type="transmembrane region" description="Helical" evidence="5">
    <location>
        <begin position="232"/>
        <end position="253"/>
    </location>
</feature>
<evidence type="ECO:0000259" key="6">
    <source>
        <dbReference type="Pfam" id="PF12698"/>
    </source>
</evidence>
<evidence type="ECO:0000313" key="8">
    <source>
        <dbReference type="Proteomes" id="UP000682811"/>
    </source>
</evidence>
<dbReference type="InterPro" id="IPR013525">
    <property type="entry name" value="ABC2_TM"/>
</dbReference>
<evidence type="ECO:0000256" key="1">
    <source>
        <dbReference type="ARBA" id="ARBA00004141"/>
    </source>
</evidence>
<comment type="caution">
    <text evidence="7">The sequence shown here is derived from an EMBL/GenBank/DDBJ whole genome shotgun (WGS) entry which is preliminary data.</text>
</comment>
<evidence type="ECO:0000256" key="2">
    <source>
        <dbReference type="ARBA" id="ARBA00022692"/>
    </source>
</evidence>
<dbReference type="GO" id="GO:0140359">
    <property type="term" value="F:ABC-type transporter activity"/>
    <property type="evidence" value="ECO:0007669"/>
    <property type="project" value="InterPro"/>
</dbReference>
<comment type="subcellular location">
    <subcellularLocation>
        <location evidence="1">Membrane</location>
        <topology evidence="1">Multi-pass membrane protein</topology>
    </subcellularLocation>
</comment>
<dbReference type="Pfam" id="PF12698">
    <property type="entry name" value="ABC2_membrane_3"/>
    <property type="match status" value="1"/>
</dbReference>
<evidence type="ECO:0000256" key="4">
    <source>
        <dbReference type="ARBA" id="ARBA00023136"/>
    </source>
</evidence>
<reference evidence="7 8" key="1">
    <citation type="submission" date="2021-03" db="EMBL/GenBank/DDBJ databases">
        <title>Antimicrobial resistance genes in bacteria isolated from Japanese honey, and their potential for conferring macrolide and lincosamide resistance in the American foulbrood pathogen Paenibacillus larvae.</title>
        <authorList>
            <person name="Okamoto M."/>
            <person name="Kumagai M."/>
            <person name="Kanamori H."/>
            <person name="Takamatsu D."/>
        </authorList>
    </citation>
    <scope>NUCLEOTIDE SEQUENCE [LARGE SCALE GENOMIC DNA]</scope>
    <source>
        <strain evidence="7 8">J34TS1</strain>
    </source>
</reference>
<proteinExistence type="predicted"/>
<organism evidence="7 8">
    <name type="scientific">Paenibacillus azoreducens</name>
    <dbReference type="NCBI Taxonomy" id="116718"/>
    <lineage>
        <taxon>Bacteria</taxon>
        <taxon>Bacillati</taxon>
        <taxon>Bacillota</taxon>
        <taxon>Bacilli</taxon>
        <taxon>Bacillales</taxon>
        <taxon>Paenibacillaceae</taxon>
        <taxon>Paenibacillus</taxon>
    </lineage>
</organism>
<dbReference type="InterPro" id="IPR051328">
    <property type="entry name" value="T7SS_ABC-Transporter"/>
</dbReference>
<evidence type="ECO:0000313" key="7">
    <source>
        <dbReference type="EMBL" id="GIO51318.1"/>
    </source>
</evidence>
<dbReference type="PANTHER" id="PTHR43077:SF5">
    <property type="entry name" value="PHAGE INFECTION PROTEIN"/>
    <property type="match status" value="1"/>
</dbReference>
<feature type="transmembrane region" description="Helical" evidence="5">
    <location>
        <begin position="12"/>
        <end position="35"/>
    </location>
</feature>
<keyword evidence="2 5" id="KW-0812">Transmembrane</keyword>
<evidence type="ECO:0000256" key="3">
    <source>
        <dbReference type="ARBA" id="ARBA00022989"/>
    </source>
</evidence>
<protein>
    <recommendedName>
        <fullName evidence="6">ABC-2 type transporter transmembrane domain-containing protein</fullName>
    </recommendedName>
</protein>
<feature type="transmembrane region" description="Helical" evidence="5">
    <location>
        <begin position="265"/>
        <end position="286"/>
    </location>
</feature>
<feature type="transmembrane region" description="Helical" evidence="5">
    <location>
        <begin position="190"/>
        <end position="211"/>
    </location>
</feature>
<dbReference type="PANTHER" id="PTHR43077">
    <property type="entry name" value="TRANSPORT PERMEASE YVFS-RELATED"/>
    <property type="match status" value="1"/>
</dbReference>
<dbReference type="AlphaFoldDB" id="A0A919YL26"/>